<dbReference type="Proteomes" id="UP000075243">
    <property type="component" value="Chromosome 11"/>
</dbReference>
<dbReference type="AlphaFoldDB" id="A0A151SIZ3"/>
<proteinExistence type="predicted"/>
<name>A0A151SIZ3_CAJCA</name>
<protein>
    <submittedName>
        <fullName evidence="1">Pleiotropic drug resistance protein 2</fullName>
    </submittedName>
</protein>
<sequence length="65" mass="7378">MKPLRQLLVGFSSVNGLSLEQRKRLIFAIELVANPFIIFMDELTFGINARATTIVLRTIRNTIDT</sequence>
<dbReference type="PANTHER" id="PTHR48040">
    <property type="entry name" value="PLEIOTROPIC DRUG RESISTANCE PROTEIN 1-LIKE ISOFORM X1"/>
    <property type="match status" value="1"/>
</dbReference>
<reference evidence="1 2" key="1">
    <citation type="journal article" date="2012" name="Nat. Biotechnol.">
        <title>Draft genome sequence of pigeonpea (Cajanus cajan), an orphan legume crop of resource-poor farmers.</title>
        <authorList>
            <person name="Varshney R.K."/>
            <person name="Chen W."/>
            <person name="Li Y."/>
            <person name="Bharti A.K."/>
            <person name="Saxena R.K."/>
            <person name="Schlueter J.A."/>
            <person name="Donoghue M.T."/>
            <person name="Azam S."/>
            <person name="Fan G."/>
            <person name="Whaley A.M."/>
            <person name="Farmer A.D."/>
            <person name="Sheridan J."/>
            <person name="Iwata A."/>
            <person name="Tuteja R."/>
            <person name="Penmetsa R.V."/>
            <person name="Wu W."/>
            <person name="Upadhyaya H.D."/>
            <person name="Yang S.P."/>
            <person name="Shah T."/>
            <person name="Saxena K.B."/>
            <person name="Michael T."/>
            <person name="McCombie W.R."/>
            <person name="Yang B."/>
            <person name="Zhang G."/>
            <person name="Yang H."/>
            <person name="Wang J."/>
            <person name="Spillane C."/>
            <person name="Cook D.R."/>
            <person name="May G.D."/>
            <person name="Xu X."/>
            <person name="Jackson S.A."/>
        </authorList>
    </citation>
    <scope>NUCLEOTIDE SEQUENCE [LARGE SCALE GENOMIC DNA]</scope>
    <source>
        <strain evidence="2">cv. Asha</strain>
    </source>
</reference>
<dbReference type="PANTHER" id="PTHR48040:SF20">
    <property type="entry name" value="PLEIOTROPIC DRUG RESISTANCE PROTEIN 1"/>
    <property type="match status" value="1"/>
</dbReference>
<gene>
    <name evidence="1" type="ORF">KK1_000955</name>
</gene>
<evidence type="ECO:0000313" key="2">
    <source>
        <dbReference type="Proteomes" id="UP000075243"/>
    </source>
</evidence>
<dbReference type="Gramene" id="C.cajan_00929.t">
    <property type="protein sequence ID" value="C.cajan_00929.t.cds1"/>
    <property type="gene ID" value="C.cajan_00929"/>
</dbReference>
<accession>A0A151SIZ3</accession>
<dbReference type="OMA" id="HILGCCE"/>
<keyword evidence="2" id="KW-1185">Reference proteome</keyword>
<dbReference type="EMBL" id="CM003613">
    <property type="protein sequence ID" value="KYP54757.1"/>
    <property type="molecule type" value="Genomic_DNA"/>
</dbReference>
<organism evidence="1 2">
    <name type="scientific">Cajanus cajan</name>
    <name type="common">Pigeon pea</name>
    <name type="synonym">Cajanus indicus</name>
    <dbReference type="NCBI Taxonomy" id="3821"/>
    <lineage>
        <taxon>Eukaryota</taxon>
        <taxon>Viridiplantae</taxon>
        <taxon>Streptophyta</taxon>
        <taxon>Embryophyta</taxon>
        <taxon>Tracheophyta</taxon>
        <taxon>Spermatophyta</taxon>
        <taxon>Magnoliopsida</taxon>
        <taxon>eudicotyledons</taxon>
        <taxon>Gunneridae</taxon>
        <taxon>Pentapetalae</taxon>
        <taxon>rosids</taxon>
        <taxon>fabids</taxon>
        <taxon>Fabales</taxon>
        <taxon>Fabaceae</taxon>
        <taxon>Papilionoideae</taxon>
        <taxon>50 kb inversion clade</taxon>
        <taxon>NPAAA clade</taxon>
        <taxon>indigoferoid/millettioid clade</taxon>
        <taxon>Phaseoleae</taxon>
        <taxon>Cajanus</taxon>
    </lineage>
</organism>
<dbReference type="InterPro" id="IPR027417">
    <property type="entry name" value="P-loop_NTPase"/>
</dbReference>
<dbReference type="Gene3D" id="3.40.50.300">
    <property type="entry name" value="P-loop containing nucleotide triphosphate hydrolases"/>
    <property type="match status" value="1"/>
</dbReference>
<dbReference type="SUPFAM" id="SSF52540">
    <property type="entry name" value="P-loop containing nucleoside triphosphate hydrolases"/>
    <property type="match status" value="1"/>
</dbReference>
<evidence type="ECO:0000313" key="1">
    <source>
        <dbReference type="EMBL" id="KYP54757.1"/>
    </source>
</evidence>